<dbReference type="CDD" id="cd02440">
    <property type="entry name" value="AdoMet_MTases"/>
    <property type="match status" value="1"/>
</dbReference>
<dbReference type="PANTHER" id="PTHR43464:SF19">
    <property type="entry name" value="UBIQUINONE BIOSYNTHESIS O-METHYLTRANSFERASE, MITOCHONDRIAL"/>
    <property type="match status" value="1"/>
</dbReference>
<evidence type="ECO:0000259" key="4">
    <source>
        <dbReference type="Pfam" id="PF13649"/>
    </source>
</evidence>
<keyword evidence="2" id="KW-0808">Transferase</keyword>
<protein>
    <submittedName>
        <fullName evidence="5">Class I SAM-dependent methyltransferase</fullName>
    </submittedName>
</protein>
<evidence type="ECO:0000256" key="3">
    <source>
        <dbReference type="ARBA" id="ARBA00022691"/>
    </source>
</evidence>
<sequence length="274" mass="30206">MAGNAPDIQTIKERMRKTWMAGDFGEIAKFIQHHADDFISDLNIKPGIRLLDVACGTGNLAIPAARAGASVTGIDIADNLIEQARTRARTEGLDIHFEVDDAESLAQPDAAFDVVVSMYGAMFAPRPERAAAEMVRVCRPGGTIAMANWMPETFIGDMFKLIGRHAPPPEGVPSPALWGDPATVRQRLSEGISELNTKPVTVIFQYPFSVPEVVEFHRIFFGPIERAWARLADDERESLRRDLEAHWNHNNEATDGSTRVKAQYLLVVATRTAS</sequence>
<feature type="domain" description="Methyltransferase" evidence="4">
    <location>
        <begin position="51"/>
        <end position="142"/>
    </location>
</feature>
<dbReference type="GO" id="GO:0032259">
    <property type="term" value="P:methylation"/>
    <property type="evidence" value="ECO:0007669"/>
    <property type="project" value="UniProtKB-KW"/>
</dbReference>
<dbReference type="Pfam" id="PF13649">
    <property type="entry name" value="Methyltransf_25"/>
    <property type="match status" value="1"/>
</dbReference>
<proteinExistence type="predicted"/>
<dbReference type="InterPro" id="IPR029063">
    <property type="entry name" value="SAM-dependent_MTases_sf"/>
</dbReference>
<dbReference type="SUPFAM" id="SSF53335">
    <property type="entry name" value="S-adenosyl-L-methionine-dependent methyltransferases"/>
    <property type="match status" value="1"/>
</dbReference>
<evidence type="ECO:0000313" key="6">
    <source>
        <dbReference type="Proteomes" id="UP000671868"/>
    </source>
</evidence>
<dbReference type="EMBL" id="CP053381">
    <property type="protein sequence ID" value="QTP54771.1"/>
    <property type="molecule type" value="Genomic_DNA"/>
</dbReference>
<organism evidence="5 6">
    <name type="scientific">Billgrantia sulfidoxydans</name>
    <dbReference type="NCBI Taxonomy" id="2733484"/>
    <lineage>
        <taxon>Bacteria</taxon>
        <taxon>Pseudomonadati</taxon>
        <taxon>Pseudomonadota</taxon>
        <taxon>Gammaproteobacteria</taxon>
        <taxon>Oceanospirillales</taxon>
        <taxon>Halomonadaceae</taxon>
        <taxon>Billgrantia</taxon>
    </lineage>
</organism>
<dbReference type="RefSeq" id="WP_209538996.1">
    <property type="nucleotide sequence ID" value="NZ_CP053381.1"/>
</dbReference>
<dbReference type="Gene3D" id="3.40.50.150">
    <property type="entry name" value="Vaccinia Virus protein VP39"/>
    <property type="match status" value="1"/>
</dbReference>
<name>A0ABX7W305_9GAMM</name>
<evidence type="ECO:0000256" key="1">
    <source>
        <dbReference type="ARBA" id="ARBA00022603"/>
    </source>
</evidence>
<keyword evidence="1 5" id="KW-0489">Methyltransferase</keyword>
<dbReference type="Proteomes" id="UP000671868">
    <property type="component" value="Chromosome"/>
</dbReference>
<keyword evidence="6" id="KW-1185">Reference proteome</keyword>
<evidence type="ECO:0000256" key="2">
    <source>
        <dbReference type="ARBA" id="ARBA00022679"/>
    </source>
</evidence>
<dbReference type="InterPro" id="IPR041698">
    <property type="entry name" value="Methyltransf_25"/>
</dbReference>
<dbReference type="GO" id="GO:0008168">
    <property type="term" value="F:methyltransferase activity"/>
    <property type="evidence" value="ECO:0007669"/>
    <property type="project" value="UniProtKB-KW"/>
</dbReference>
<evidence type="ECO:0000313" key="5">
    <source>
        <dbReference type="EMBL" id="QTP54771.1"/>
    </source>
</evidence>
<gene>
    <name evidence="5" type="ORF">HNO51_08815</name>
</gene>
<dbReference type="PANTHER" id="PTHR43464">
    <property type="entry name" value="METHYLTRANSFERASE"/>
    <property type="match status" value="1"/>
</dbReference>
<accession>A0ABX7W305</accession>
<reference evidence="5 6" key="1">
    <citation type="journal article" date="2021" name="Front. Microbiol.">
        <title>Aerobic Denitrification and Heterotrophic Sulfur Oxidation in the Genus Halomonas Revealed by Six Novel Species Characterizations and Genome-Based Analysis.</title>
        <authorList>
            <person name="Wang L."/>
            <person name="Shao Z."/>
        </authorList>
    </citation>
    <scope>NUCLEOTIDE SEQUENCE [LARGE SCALE GENOMIC DNA]</scope>
    <source>
        <strain evidence="5 6">MCCC 1A11059</strain>
    </source>
</reference>
<keyword evidence="3" id="KW-0949">S-adenosyl-L-methionine</keyword>